<dbReference type="OrthoDB" id="62956at2759"/>
<evidence type="ECO:0000256" key="9">
    <source>
        <dbReference type="RuleBase" id="RU003827"/>
    </source>
</evidence>
<comment type="subcellular location">
    <subcellularLocation>
        <location evidence="8">Endomembrane system</location>
        <topology evidence="8">Single-pass membrane protein</topology>
    </subcellularLocation>
    <subcellularLocation>
        <location evidence="1 9">Membrane</location>
        <topology evidence="1 9">Single-pass type I membrane protein</topology>
    </subcellularLocation>
</comment>
<accession>A0A3B0JWD3</accession>
<dbReference type="SUPFAM" id="SSF101576">
    <property type="entry name" value="Supernatant protein factor (SPF), C-terminal domain"/>
    <property type="match status" value="1"/>
</dbReference>
<dbReference type="PROSITE" id="PS50866">
    <property type="entry name" value="GOLD"/>
    <property type="match status" value="1"/>
</dbReference>
<feature type="transmembrane region" description="Helical" evidence="10">
    <location>
        <begin position="172"/>
        <end position="194"/>
    </location>
</feature>
<dbReference type="STRING" id="7266.A0A3B0JWD3"/>
<dbReference type="GO" id="GO:0012505">
    <property type="term" value="C:endomembrane system"/>
    <property type="evidence" value="ECO:0007669"/>
    <property type="project" value="UniProtKB-SubCell"/>
</dbReference>
<keyword evidence="5 11" id="KW-0732">Signal</keyword>
<feature type="domain" description="GOLD" evidence="12">
    <location>
        <begin position="28"/>
        <end position="110"/>
    </location>
</feature>
<dbReference type="AlphaFoldDB" id="A0A3B0JWD3"/>
<dbReference type="OMA" id="EYMHFRY"/>
<evidence type="ECO:0000313" key="13">
    <source>
        <dbReference type="EMBL" id="SPP75388.1"/>
    </source>
</evidence>
<evidence type="ECO:0000256" key="10">
    <source>
        <dbReference type="SAM" id="Phobius"/>
    </source>
</evidence>
<reference evidence="14" key="1">
    <citation type="submission" date="2018-01" db="EMBL/GenBank/DDBJ databases">
        <authorList>
            <person name="Alioto T."/>
            <person name="Alioto T."/>
        </authorList>
    </citation>
    <scope>NUCLEOTIDE SEQUENCE [LARGE SCALE GENOMIC DNA]</scope>
</reference>
<evidence type="ECO:0000313" key="14">
    <source>
        <dbReference type="Proteomes" id="UP000268350"/>
    </source>
</evidence>
<keyword evidence="3" id="KW-0217">Developmental protein</keyword>
<dbReference type="Proteomes" id="UP000268350">
    <property type="component" value="Unassembled WGS sequence"/>
</dbReference>
<comment type="similarity">
    <text evidence="2 9">Belongs to the EMP24/GP25L family.</text>
</comment>
<keyword evidence="6 10" id="KW-1133">Transmembrane helix</keyword>
<evidence type="ECO:0000256" key="1">
    <source>
        <dbReference type="ARBA" id="ARBA00004479"/>
    </source>
</evidence>
<evidence type="ECO:0000256" key="7">
    <source>
        <dbReference type="ARBA" id="ARBA00023136"/>
    </source>
</evidence>
<proteinExistence type="inferred from homology"/>
<dbReference type="InterPro" id="IPR009038">
    <property type="entry name" value="GOLD_dom"/>
</dbReference>
<keyword evidence="14" id="KW-1185">Reference proteome</keyword>
<dbReference type="InterPro" id="IPR036598">
    <property type="entry name" value="GOLD_dom_sf"/>
</dbReference>
<dbReference type="PANTHER" id="PTHR22811">
    <property type="entry name" value="TRANSMEMBRANE EMP24 DOMAIN-CONTAINING PROTEIN"/>
    <property type="match status" value="1"/>
</dbReference>
<sequence length="204" mass="23515">MLPAILIFFALLFESVRGFIITVDAHEDICFHEHVLVSERITISFEVMEGGFKDIGVSIKGPENELLHHSTRESVGSFTFSASKMGVYTLCFDNQLSTLTPKVLMFQFHVIRGLAYYTDPQRRGDDVLEQAVVQLMLNELSAKMTAVKQEQEYMHVRYRGHLDVSDSVHFRIVSWSIFGPSLLLIMTILEVYYLKRFFEVRRVV</sequence>
<gene>
    <name evidence="13" type="ORF">DGUA_6G003189</name>
</gene>
<evidence type="ECO:0000256" key="11">
    <source>
        <dbReference type="SAM" id="SignalP"/>
    </source>
</evidence>
<keyword evidence="7 10" id="KW-0472">Membrane</keyword>
<dbReference type="EMBL" id="OUUW01000001">
    <property type="protein sequence ID" value="SPP75388.1"/>
    <property type="molecule type" value="Genomic_DNA"/>
</dbReference>
<evidence type="ECO:0000256" key="3">
    <source>
        <dbReference type="ARBA" id="ARBA00022473"/>
    </source>
</evidence>
<feature type="signal peptide" evidence="11">
    <location>
        <begin position="1"/>
        <end position="18"/>
    </location>
</feature>
<organism evidence="13 14">
    <name type="scientific">Drosophila guanche</name>
    <name type="common">Fruit fly</name>
    <dbReference type="NCBI Taxonomy" id="7266"/>
    <lineage>
        <taxon>Eukaryota</taxon>
        <taxon>Metazoa</taxon>
        <taxon>Ecdysozoa</taxon>
        <taxon>Arthropoda</taxon>
        <taxon>Hexapoda</taxon>
        <taxon>Insecta</taxon>
        <taxon>Pterygota</taxon>
        <taxon>Neoptera</taxon>
        <taxon>Endopterygota</taxon>
        <taxon>Diptera</taxon>
        <taxon>Brachycera</taxon>
        <taxon>Muscomorpha</taxon>
        <taxon>Ephydroidea</taxon>
        <taxon>Drosophilidae</taxon>
        <taxon>Drosophila</taxon>
        <taxon>Sophophora</taxon>
    </lineage>
</organism>
<evidence type="ECO:0000256" key="2">
    <source>
        <dbReference type="ARBA" id="ARBA00007104"/>
    </source>
</evidence>
<evidence type="ECO:0000259" key="12">
    <source>
        <dbReference type="PROSITE" id="PS50866"/>
    </source>
</evidence>
<evidence type="ECO:0000256" key="8">
    <source>
        <dbReference type="ARBA" id="ARBA00037847"/>
    </source>
</evidence>
<feature type="chain" id="PRO_5017199205" evidence="11">
    <location>
        <begin position="19"/>
        <end position="204"/>
    </location>
</feature>
<dbReference type="InterPro" id="IPR015720">
    <property type="entry name" value="Emp24-like"/>
</dbReference>
<dbReference type="SMART" id="SM01190">
    <property type="entry name" value="EMP24_GP25L"/>
    <property type="match status" value="1"/>
</dbReference>
<dbReference type="GO" id="GO:0016020">
    <property type="term" value="C:membrane"/>
    <property type="evidence" value="ECO:0007669"/>
    <property type="project" value="UniProtKB-SubCell"/>
</dbReference>
<evidence type="ECO:0000256" key="4">
    <source>
        <dbReference type="ARBA" id="ARBA00022692"/>
    </source>
</evidence>
<evidence type="ECO:0000256" key="5">
    <source>
        <dbReference type="ARBA" id="ARBA00022729"/>
    </source>
</evidence>
<dbReference type="Gene3D" id="2.60.120.680">
    <property type="entry name" value="GOLD domain"/>
    <property type="match status" value="1"/>
</dbReference>
<keyword evidence="4 9" id="KW-0812">Transmembrane</keyword>
<protein>
    <submittedName>
        <fullName evidence="13">Blast:Transmembrane emp24 domain-containing protein 2</fullName>
    </submittedName>
</protein>
<name>A0A3B0JWD3_DROGU</name>
<evidence type="ECO:0000256" key="6">
    <source>
        <dbReference type="ARBA" id="ARBA00022989"/>
    </source>
</evidence>
<dbReference type="Pfam" id="PF01105">
    <property type="entry name" value="EMP24_GP25L"/>
    <property type="match status" value="1"/>
</dbReference>